<keyword evidence="10" id="KW-0997">Cell inner membrane</keyword>
<comment type="function">
    <text evidence="1 10">Controls the rotational direction of flagella during chemotaxis.</text>
</comment>
<evidence type="ECO:0000256" key="1">
    <source>
        <dbReference type="ARBA" id="ARBA00002254"/>
    </source>
</evidence>
<name>A0ABV6IFG8_9BURK</name>
<keyword evidence="4" id="KW-1003">Cell membrane</keyword>
<evidence type="ECO:0000313" key="12">
    <source>
        <dbReference type="Proteomes" id="UP001589844"/>
    </source>
</evidence>
<evidence type="ECO:0000256" key="8">
    <source>
        <dbReference type="ARBA" id="ARBA00022989"/>
    </source>
</evidence>
<evidence type="ECO:0000313" key="11">
    <source>
        <dbReference type="EMBL" id="MFC0349634.1"/>
    </source>
</evidence>
<keyword evidence="11" id="KW-0966">Cell projection</keyword>
<keyword evidence="8 10" id="KW-1133">Transmembrane helix</keyword>
<keyword evidence="9 10" id="KW-0472">Membrane</keyword>
<dbReference type="Pfam" id="PF03748">
    <property type="entry name" value="FliL"/>
    <property type="match status" value="1"/>
</dbReference>
<evidence type="ECO:0000256" key="2">
    <source>
        <dbReference type="ARBA" id="ARBA00004162"/>
    </source>
</evidence>
<sequence length="152" mass="17187">MIVKKSGTNTKAEKKNATQDKFTIYATVLVLFVFGAMAFFIYQARRSSTVEVSPTYVELKQTIVNDSGVVARLSVTVQVTAGDEDWLKENQALLNAHFHKELSTTEVATLRTTEGKLELQEELKRKFNLLLKTDKVQAVMVTELLMQDQRND</sequence>
<evidence type="ECO:0000256" key="10">
    <source>
        <dbReference type="RuleBase" id="RU364125"/>
    </source>
</evidence>
<evidence type="ECO:0000256" key="9">
    <source>
        <dbReference type="ARBA" id="ARBA00023136"/>
    </source>
</evidence>
<keyword evidence="11" id="KW-0282">Flagellum</keyword>
<accession>A0ABV6IFG8</accession>
<reference evidence="11 12" key="1">
    <citation type="submission" date="2024-09" db="EMBL/GenBank/DDBJ databases">
        <authorList>
            <person name="Sun Q."/>
            <person name="Mori K."/>
        </authorList>
    </citation>
    <scope>NUCLEOTIDE SEQUENCE [LARGE SCALE GENOMIC DNA]</scope>
    <source>
        <strain evidence="11 12">CCM 8677</strain>
    </source>
</reference>
<evidence type="ECO:0000256" key="3">
    <source>
        <dbReference type="ARBA" id="ARBA00008281"/>
    </source>
</evidence>
<evidence type="ECO:0000256" key="4">
    <source>
        <dbReference type="ARBA" id="ARBA00022475"/>
    </source>
</evidence>
<comment type="subcellular location">
    <subcellularLocation>
        <location evidence="10">Cell inner membrane</location>
    </subcellularLocation>
    <subcellularLocation>
        <location evidence="2">Cell membrane</location>
        <topology evidence="2">Single-pass membrane protein</topology>
    </subcellularLocation>
</comment>
<dbReference type="Proteomes" id="UP001589844">
    <property type="component" value="Unassembled WGS sequence"/>
</dbReference>
<organism evidence="11 12">
    <name type="scientific">Undibacterium danionis</name>
    <dbReference type="NCBI Taxonomy" id="1812100"/>
    <lineage>
        <taxon>Bacteria</taxon>
        <taxon>Pseudomonadati</taxon>
        <taxon>Pseudomonadota</taxon>
        <taxon>Betaproteobacteria</taxon>
        <taxon>Burkholderiales</taxon>
        <taxon>Oxalobacteraceae</taxon>
        <taxon>Undibacterium</taxon>
    </lineage>
</organism>
<feature type="transmembrane region" description="Helical" evidence="10">
    <location>
        <begin position="22"/>
        <end position="42"/>
    </location>
</feature>
<proteinExistence type="inferred from homology"/>
<gene>
    <name evidence="11" type="primary">fliL</name>
    <name evidence="11" type="ORF">ACFFJH_07430</name>
</gene>
<keyword evidence="7 10" id="KW-0283">Flagellar rotation</keyword>
<keyword evidence="11" id="KW-0969">Cilium</keyword>
<keyword evidence="5 10" id="KW-0145">Chemotaxis</keyword>
<evidence type="ECO:0000256" key="7">
    <source>
        <dbReference type="ARBA" id="ARBA00022779"/>
    </source>
</evidence>
<comment type="caution">
    <text evidence="11">The sequence shown here is derived from an EMBL/GenBank/DDBJ whole genome shotgun (WGS) entry which is preliminary data.</text>
</comment>
<keyword evidence="6 10" id="KW-0812">Transmembrane</keyword>
<dbReference type="RefSeq" id="WP_390211367.1">
    <property type="nucleotide sequence ID" value="NZ_JBHLXJ010000008.1"/>
</dbReference>
<evidence type="ECO:0000256" key="6">
    <source>
        <dbReference type="ARBA" id="ARBA00022692"/>
    </source>
</evidence>
<dbReference type="InterPro" id="IPR005503">
    <property type="entry name" value="FliL"/>
</dbReference>
<comment type="similarity">
    <text evidence="3 10">Belongs to the FliL family.</text>
</comment>
<protein>
    <recommendedName>
        <fullName evidence="10">Flagellar protein FliL</fullName>
    </recommendedName>
</protein>
<keyword evidence="12" id="KW-1185">Reference proteome</keyword>
<dbReference type="EMBL" id="JBHLXJ010000008">
    <property type="protein sequence ID" value="MFC0349634.1"/>
    <property type="molecule type" value="Genomic_DNA"/>
</dbReference>
<evidence type="ECO:0000256" key="5">
    <source>
        <dbReference type="ARBA" id="ARBA00022500"/>
    </source>
</evidence>